<evidence type="ECO:0000313" key="3">
    <source>
        <dbReference type="Proteomes" id="UP000031014"/>
    </source>
</evidence>
<name>A0A0A8X9R6_MESS1</name>
<proteinExistence type="predicted"/>
<feature type="transmembrane region" description="Helical" evidence="1">
    <location>
        <begin position="6"/>
        <end position="29"/>
    </location>
</feature>
<keyword evidence="1" id="KW-0472">Membrane</keyword>
<evidence type="ECO:0000256" key="1">
    <source>
        <dbReference type="SAM" id="Phobius"/>
    </source>
</evidence>
<feature type="transmembrane region" description="Helical" evidence="1">
    <location>
        <begin position="64"/>
        <end position="81"/>
    </location>
</feature>
<dbReference type="RefSeq" id="WP_041968261.1">
    <property type="nucleotide sequence ID" value="NZ_BASE01000136.1"/>
</dbReference>
<organism evidence="2 3">
    <name type="scientific">Mesobacillus selenatarsenatis (strain DSM 18680 / JCM 14380 / FERM P-15431 / SF-1)</name>
    <dbReference type="NCBI Taxonomy" id="1321606"/>
    <lineage>
        <taxon>Bacteria</taxon>
        <taxon>Bacillati</taxon>
        <taxon>Bacillota</taxon>
        <taxon>Bacilli</taxon>
        <taxon>Bacillales</taxon>
        <taxon>Bacillaceae</taxon>
        <taxon>Mesobacillus</taxon>
    </lineage>
</organism>
<dbReference type="STRING" id="1321606.SAMD00020551_4913"/>
<reference evidence="2 3" key="1">
    <citation type="submission" date="2013-06" db="EMBL/GenBank/DDBJ databases">
        <title>Whole genome shotgun sequence of Bacillus selenatarsenatis SF-1.</title>
        <authorList>
            <person name="Kuroda M."/>
            <person name="Sei K."/>
            <person name="Yamashita M."/>
            <person name="Ike M."/>
        </authorList>
    </citation>
    <scope>NUCLEOTIDE SEQUENCE [LARGE SCALE GENOMIC DNA]</scope>
    <source>
        <strain evidence="2 3">SF-1</strain>
    </source>
</reference>
<dbReference type="EMBL" id="BASE01000136">
    <property type="protein sequence ID" value="GAM16683.1"/>
    <property type="molecule type" value="Genomic_DNA"/>
</dbReference>
<dbReference type="OrthoDB" id="2082317at2"/>
<accession>A0A0A8X9R6</accession>
<gene>
    <name evidence="2" type="ORF">SAMD00020551_4913</name>
</gene>
<feature type="transmembrane region" description="Helical" evidence="1">
    <location>
        <begin position="36"/>
        <end position="58"/>
    </location>
</feature>
<keyword evidence="1" id="KW-0812">Transmembrane</keyword>
<dbReference type="AlphaFoldDB" id="A0A0A8X9R6"/>
<keyword evidence="3" id="KW-1185">Reference proteome</keyword>
<sequence length="183" mass="20894">MNFIAWMIVACEIAFWVVIIVGLTTRYIFKKNKLSIFFFALTPVIDLLLLALTSYDLYRGETATIAHGIAAIYIGVSVAYGKSMISWADSRFRYYILRKGEKPERLRGREFSQNERKNLLRHYAAFLIGGSMLGMIIFLIKDPARTESLFAVLKTWGFVLAIDTAITASYFIWPKKDKATRIG</sequence>
<protein>
    <submittedName>
        <fullName evidence="2">Putative membrane protein</fullName>
    </submittedName>
</protein>
<feature type="transmembrane region" description="Helical" evidence="1">
    <location>
        <begin position="119"/>
        <end position="140"/>
    </location>
</feature>
<feature type="transmembrane region" description="Helical" evidence="1">
    <location>
        <begin position="152"/>
        <end position="173"/>
    </location>
</feature>
<keyword evidence="1" id="KW-1133">Transmembrane helix</keyword>
<evidence type="ECO:0000313" key="2">
    <source>
        <dbReference type="EMBL" id="GAM16683.1"/>
    </source>
</evidence>
<dbReference type="Proteomes" id="UP000031014">
    <property type="component" value="Unassembled WGS sequence"/>
</dbReference>
<comment type="caution">
    <text evidence="2">The sequence shown here is derived from an EMBL/GenBank/DDBJ whole genome shotgun (WGS) entry which is preliminary data.</text>
</comment>